<dbReference type="Pfam" id="PF06585">
    <property type="entry name" value="JHBP"/>
    <property type="match status" value="1"/>
</dbReference>
<gene>
    <name evidence="1" type="ORF">ALC60_13928</name>
</gene>
<dbReference type="EMBL" id="KQ983145">
    <property type="protein sequence ID" value="KYQ47071.1"/>
    <property type="molecule type" value="Genomic_DNA"/>
</dbReference>
<evidence type="ECO:0000313" key="1">
    <source>
        <dbReference type="EMBL" id="KYQ47071.1"/>
    </source>
</evidence>
<dbReference type="PANTHER" id="PTHR11008:SF9">
    <property type="entry name" value="PROTEIN TAKEOUT-LIKE PROTEIN"/>
    <property type="match status" value="1"/>
</dbReference>
<protein>
    <submittedName>
        <fullName evidence="1">Uncharacterized protein</fullName>
    </submittedName>
</protein>
<dbReference type="Proteomes" id="UP000075809">
    <property type="component" value="Unassembled WGS sequence"/>
</dbReference>
<keyword evidence="2" id="KW-1185">Reference proteome</keyword>
<proteinExistence type="predicted"/>
<reference evidence="1 2" key="1">
    <citation type="submission" date="2015-09" db="EMBL/GenBank/DDBJ databases">
        <title>Trachymyrmex zeteki WGS genome.</title>
        <authorList>
            <person name="Nygaard S."/>
            <person name="Hu H."/>
            <person name="Boomsma J."/>
            <person name="Zhang G."/>
        </authorList>
    </citation>
    <scope>NUCLEOTIDE SEQUENCE [LARGE SCALE GENOMIC DNA]</scope>
    <source>
        <strain evidence="1">Tzet28-1</strain>
        <tissue evidence="1">Whole body</tissue>
    </source>
</reference>
<dbReference type="STRING" id="64791.A0A151WGW5"/>
<dbReference type="Gene3D" id="3.15.10.30">
    <property type="entry name" value="Haemolymph juvenile hormone binding protein"/>
    <property type="match status" value="1"/>
</dbReference>
<dbReference type="InterPro" id="IPR010562">
    <property type="entry name" value="Haemolymph_juvenile_hormone-bd"/>
</dbReference>
<name>A0A151WGW5_9HYME</name>
<sequence>MNAYIDLSWPLTTANTNYSLECNVLNYDIHGDGNMDGIAHNFRTIMDVDLKLKGPYMQVRSVTSQILLEALNFNVTDIYNDEDMSERISKTISDVIPKLIASNQNMIEYIINTIASQILNKYLLTITFMDILKGISPI</sequence>
<dbReference type="AlphaFoldDB" id="A0A151WGW5"/>
<dbReference type="InterPro" id="IPR038606">
    <property type="entry name" value="To_sf"/>
</dbReference>
<organism evidence="1 2">
    <name type="scientific">Mycetomoellerius zeteki</name>
    <dbReference type="NCBI Taxonomy" id="64791"/>
    <lineage>
        <taxon>Eukaryota</taxon>
        <taxon>Metazoa</taxon>
        <taxon>Ecdysozoa</taxon>
        <taxon>Arthropoda</taxon>
        <taxon>Hexapoda</taxon>
        <taxon>Insecta</taxon>
        <taxon>Pterygota</taxon>
        <taxon>Neoptera</taxon>
        <taxon>Endopterygota</taxon>
        <taxon>Hymenoptera</taxon>
        <taxon>Apocrita</taxon>
        <taxon>Aculeata</taxon>
        <taxon>Formicoidea</taxon>
        <taxon>Formicidae</taxon>
        <taxon>Myrmicinae</taxon>
        <taxon>Mycetomoellerius</taxon>
    </lineage>
</organism>
<accession>A0A151WGW5</accession>
<evidence type="ECO:0000313" key="2">
    <source>
        <dbReference type="Proteomes" id="UP000075809"/>
    </source>
</evidence>
<dbReference type="PANTHER" id="PTHR11008">
    <property type="entry name" value="PROTEIN TAKEOUT-LIKE PROTEIN"/>
    <property type="match status" value="1"/>
</dbReference>